<reference evidence="2" key="2">
    <citation type="submission" date="2015-06" db="UniProtKB">
        <authorList>
            <consortium name="EnsemblPlants"/>
        </authorList>
    </citation>
    <scope>IDENTIFICATION</scope>
    <source>
        <strain evidence="2">DM1-3 516 R44</strain>
    </source>
</reference>
<feature type="region of interest" description="Disordered" evidence="1">
    <location>
        <begin position="62"/>
        <end position="86"/>
    </location>
</feature>
<feature type="compositionally biased region" description="Polar residues" evidence="1">
    <location>
        <begin position="73"/>
        <end position="86"/>
    </location>
</feature>
<accession>M1BZK2</accession>
<dbReference type="PaxDb" id="4113-PGSC0003DMT400056534"/>
<evidence type="ECO:0000313" key="2">
    <source>
        <dbReference type="EnsemblPlants" id="PGSC0003DMT400056534"/>
    </source>
</evidence>
<dbReference type="EnsemblPlants" id="PGSC0003DMT400056534">
    <property type="protein sequence ID" value="PGSC0003DMT400056534"/>
    <property type="gene ID" value="PGSC0003DMG400021974"/>
</dbReference>
<name>M1BZK2_SOLTU</name>
<dbReference type="AlphaFoldDB" id="M1BZK2"/>
<reference evidence="3" key="1">
    <citation type="journal article" date="2011" name="Nature">
        <title>Genome sequence and analysis of the tuber crop potato.</title>
        <authorList>
            <consortium name="The Potato Genome Sequencing Consortium"/>
        </authorList>
    </citation>
    <scope>NUCLEOTIDE SEQUENCE [LARGE SCALE GENOMIC DNA]</scope>
    <source>
        <strain evidence="3">cv. DM1-3 516 R44</strain>
    </source>
</reference>
<dbReference type="Proteomes" id="UP000011115">
    <property type="component" value="Unassembled WGS sequence"/>
</dbReference>
<sequence>METRLVRDQKMVKEGIKALASHMQISKSGFPSAILNIITDSSDSDVANPTSLMNDIGCVNPEGRNQVGDKNEQSTNHRTLPRSKVTTPKVTELKDVEFQGKKAMEEVKGQLAE</sequence>
<evidence type="ECO:0000256" key="1">
    <source>
        <dbReference type="SAM" id="MobiDB-lite"/>
    </source>
</evidence>
<dbReference type="Gramene" id="PGSC0003DMT400056534">
    <property type="protein sequence ID" value="PGSC0003DMT400056534"/>
    <property type="gene ID" value="PGSC0003DMG400021974"/>
</dbReference>
<dbReference type="HOGENOM" id="CLU_2137964_0_0_1"/>
<organism evidence="2 3">
    <name type="scientific">Solanum tuberosum</name>
    <name type="common">Potato</name>
    <dbReference type="NCBI Taxonomy" id="4113"/>
    <lineage>
        <taxon>Eukaryota</taxon>
        <taxon>Viridiplantae</taxon>
        <taxon>Streptophyta</taxon>
        <taxon>Embryophyta</taxon>
        <taxon>Tracheophyta</taxon>
        <taxon>Spermatophyta</taxon>
        <taxon>Magnoliopsida</taxon>
        <taxon>eudicotyledons</taxon>
        <taxon>Gunneridae</taxon>
        <taxon>Pentapetalae</taxon>
        <taxon>asterids</taxon>
        <taxon>lamiids</taxon>
        <taxon>Solanales</taxon>
        <taxon>Solanaceae</taxon>
        <taxon>Solanoideae</taxon>
        <taxon>Solaneae</taxon>
        <taxon>Solanum</taxon>
    </lineage>
</organism>
<evidence type="ECO:0000313" key="3">
    <source>
        <dbReference type="Proteomes" id="UP000011115"/>
    </source>
</evidence>
<keyword evidence="3" id="KW-1185">Reference proteome</keyword>
<protein>
    <submittedName>
        <fullName evidence="2">Uncharacterized protein</fullName>
    </submittedName>
</protein>
<proteinExistence type="predicted"/>
<dbReference type="InParanoid" id="M1BZK2"/>